<keyword evidence="1" id="KW-0479">Metal-binding</keyword>
<keyword evidence="12" id="KW-1185">Reference proteome</keyword>
<keyword evidence="2" id="KW-0863">Zinc-finger</keyword>
<dbReference type="Proteomes" id="UP001432322">
    <property type="component" value="Unassembled WGS sequence"/>
</dbReference>
<dbReference type="InterPro" id="IPR000536">
    <property type="entry name" value="Nucl_hrmn_rcpt_lig-bd"/>
</dbReference>
<dbReference type="SUPFAM" id="SSF57716">
    <property type="entry name" value="Glucocorticoid receptor-like (DNA-binding domain)"/>
    <property type="match status" value="1"/>
</dbReference>
<gene>
    <name evidence="11" type="ORF">PFISCL1PPCAC_13121</name>
</gene>
<dbReference type="PROSITE" id="PS51030">
    <property type="entry name" value="NUCLEAR_REC_DBD_2"/>
    <property type="match status" value="1"/>
</dbReference>
<evidence type="ECO:0000313" key="11">
    <source>
        <dbReference type="EMBL" id="GMT21824.1"/>
    </source>
</evidence>
<dbReference type="InterPro" id="IPR035500">
    <property type="entry name" value="NHR-like_dom_sf"/>
</dbReference>
<feature type="domain" description="NR LBD" evidence="10">
    <location>
        <begin position="143"/>
        <end position="399"/>
    </location>
</feature>
<keyword evidence="5" id="KW-0238">DNA-binding</keyword>
<dbReference type="Pfam" id="PF00105">
    <property type="entry name" value="zf-C4"/>
    <property type="match status" value="1"/>
</dbReference>
<dbReference type="SMART" id="SM00399">
    <property type="entry name" value="ZnF_C4"/>
    <property type="match status" value="1"/>
</dbReference>
<dbReference type="GO" id="GO:0005634">
    <property type="term" value="C:nucleus"/>
    <property type="evidence" value="ECO:0007669"/>
    <property type="project" value="TreeGrafter"/>
</dbReference>
<dbReference type="PANTHER" id="PTHR46011">
    <property type="entry name" value="NUCLEAR HORMONE RECEPTOR FAMILY MEMBER NHR-86-RELATED"/>
    <property type="match status" value="1"/>
</dbReference>
<name>A0AAV5VTV9_9BILA</name>
<dbReference type="PROSITE" id="PS51843">
    <property type="entry name" value="NR_LBD"/>
    <property type="match status" value="1"/>
</dbReference>
<dbReference type="InterPro" id="IPR013088">
    <property type="entry name" value="Znf_NHR/GATA"/>
</dbReference>
<accession>A0AAV5VTV9</accession>
<evidence type="ECO:0000313" key="12">
    <source>
        <dbReference type="Proteomes" id="UP001432322"/>
    </source>
</evidence>
<dbReference type="InterPro" id="IPR001628">
    <property type="entry name" value="Znf_hrmn_rcpt"/>
</dbReference>
<keyword evidence="3" id="KW-0862">Zinc</keyword>
<keyword evidence="4" id="KW-0805">Transcription regulation</keyword>
<keyword evidence="6" id="KW-0804">Transcription</keyword>
<dbReference type="GO" id="GO:0043565">
    <property type="term" value="F:sequence-specific DNA binding"/>
    <property type="evidence" value="ECO:0007669"/>
    <property type="project" value="InterPro"/>
</dbReference>
<sequence length="399" mass="45834">MPRPKTEKTERRCLVCGGTTQVAHLGLDICRACTVFYRRSRDRKYACRSNSNNCPIGDGVNCRKCRLREMERMLAAHPHKTKLPVVVAPVVIEKQEPITELDAGDHALMSSPSTSITSPPECSAAWNTGTQFQRPLLAKLQLCYRSLCETRLTAEMALRKEPPSPLAVVDGDFAVLPATYLTMESSNKVFLTALLHFGAAAFPEFAAFTSEDRWTVVTNYFNRFRQFEGAYRSDKKFDDLNRVFAGYTMYFCPEIVEHFWDDCPNDVANLPEAKRIMEAKFKRDLRVSRVGLRRANLHHEEFLALLALMFWATEGLNVSDEVTRTSQQYREAILKELHNFFRFRDEQKMDDYAARLGELLMFLQVYEQKSVALDQHFEVMRLLNVFSDDTVVYRITGES</sequence>
<organism evidence="11 12">
    <name type="scientific">Pristionchus fissidentatus</name>
    <dbReference type="NCBI Taxonomy" id="1538716"/>
    <lineage>
        <taxon>Eukaryota</taxon>
        <taxon>Metazoa</taxon>
        <taxon>Ecdysozoa</taxon>
        <taxon>Nematoda</taxon>
        <taxon>Chromadorea</taxon>
        <taxon>Rhabditida</taxon>
        <taxon>Rhabditina</taxon>
        <taxon>Diplogasteromorpha</taxon>
        <taxon>Diplogasteroidea</taxon>
        <taxon>Neodiplogasteridae</taxon>
        <taxon>Pristionchus</taxon>
    </lineage>
</organism>
<comment type="caution">
    <text evidence="11">The sequence shown here is derived from an EMBL/GenBank/DDBJ whole genome shotgun (WGS) entry which is preliminary data.</text>
</comment>
<keyword evidence="7" id="KW-0675">Receptor</keyword>
<evidence type="ECO:0000256" key="7">
    <source>
        <dbReference type="ARBA" id="ARBA00023170"/>
    </source>
</evidence>
<evidence type="ECO:0008006" key="13">
    <source>
        <dbReference type="Google" id="ProtNLM"/>
    </source>
</evidence>
<dbReference type="PANTHER" id="PTHR46011:SF6">
    <property type="entry name" value="HIGH ZINC ACTIVATED NUCLEAR RECEPTOR PROTEIN"/>
    <property type="match status" value="1"/>
</dbReference>
<evidence type="ECO:0000256" key="4">
    <source>
        <dbReference type="ARBA" id="ARBA00023015"/>
    </source>
</evidence>
<dbReference type="Pfam" id="PF00104">
    <property type="entry name" value="Hormone_recep"/>
    <property type="match status" value="1"/>
</dbReference>
<reference evidence="11" key="1">
    <citation type="submission" date="2023-10" db="EMBL/GenBank/DDBJ databases">
        <title>Genome assembly of Pristionchus species.</title>
        <authorList>
            <person name="Yoshida K."/>
            <person name="Sommer R.J."/>
        </authorList>
    </citation>
    <scope>NUCLEOTIDE SEQUENCE</scope>
    <source>
        <strain evidence="11">RS5133</strain>
    </source>
</reference>
<dbReference type="GO" id="GO:0008270">
    <property type="term" value="F:zinc ion binding"/>
    <property type="evidence" value="ECO:0007669"/>
    <property type="project" value="UniProtKB-KW"/>
</dbReference>
<dbReference type="SMART" id="SM00430">
    <property type="entry name" value="HOLI"/>
    <property type="match status" value="1"/>
</dbReference>
<evidence type="ECO:0000256" key="8">
    <source>
        <dbReference type="ARBA" id="ARBA00023242"/>
    </source>
</evidence>
<evidence type="ECO:0000259" key="9">
    <source>
        <dbReference type="PROSITE" id="PS51030"/>
    </source>
</evidence>
<evidence type="ECO:0000259" key="10">
    <source>
        <dbReference type="PROSITE" id="PS51843"/>
    </source>
</evidence>
<dbReference type="Gene3D" id="1.10.565.10">
    <property type="entry name" value="Retinoid X Receptor"/>
    <property type="match status" value="1"/>
</dbReference>
<protein>
    <recommendedName>
        <fullName evidence="13">Nuclear receptor</fullName>
    </recommendedName>
</protein>
<evidence type="ECO:0000256" key="2">
    <source>
        <dbReference type="ARBA" id="ARBA00022771"/>
    </source>
</evidence>
<dbReference type="GO" id="GO:0003700">
    <property type="term" value="F:DNA-binding transcription factor activity"/>
    <property type="evidence" value="ECO:0007669"/>
    <property type="project" value="InterPro"/>
</dbReference>
<evidence type="ECO:0000256" key="3">
    <source>
        <dbReference type="ARBA" id="ARBA00022833"/>
    </source>
</evidence>
<dbReference type="SUPFAM" id="SSF48508">
    <property type="entry name" value="Nuclear receptor ligand-binding domain"/>
    <property type="match status" value="1"/>
</dbReference>
<proteinExistence type="predicted"/>
<dbReference type="EMBL" id="BTSY01000004">
    <property type="protein sequence ID" value="GMT21824.1"/>
    <property type="molecule type" value="Genomic_DNA"/>
</dbReference>
<evidence type="ECO:0000256" key="1">
    <source>
        <dbReference type="ARBA" id="ARBA00022723"/>
    </source>
</evidence>
<evidence type="ECO:0000256" key="6">
    <source>
        <dbReference type="ARBA" id="ARBA00023163"/>
    </source>
</evidence>
<evidence type="ECO:0000256" key="5">
    <source>
        <dbReference type="ARBA" id="ARBA00023125"/>
    </source>
</evidence>
<feature type="domain" description="Nuclear receptor" evidence="9">
    <location>
        <begin position="10"/>
        <end position="83"/>
    </location>
</feature>
<keyword evidence="8" id="KW-0539">Nucleus</keyword>
<dbReference type="Gene3D" id="3.30.50.10">
    <property type="entry name" value="Erythroid Transcription Factor GATA-1, subunit A"/>
    <property type="match status" value="1"/>
</dbReference>
<dbReference type="AlphaFoldDB" id="A0AAV5VTV9"/>